<dbReference type="OMA" id="WERTEGM"/>
<feature type="compositionally biased region" description="Low complexity" evidence="1">
    <location>
        <begin position="456"/>
        <end position="465"/>
    </location>
</feature>
<feature type="compositionally biased region" description="Basic residues" evidence="1">
    <location>
        <begin position="432"/>
        <end position="452"/>
    </location>
</feature>
<keyword evidence="2" id="KW-0732">Signal</keyword>
<dbReference type="Proteomes" id="UP000000561">
    <property type="component" value="Chromosome 1"/>
</dbReference>
<accession>A0A0D1CZH2</accession>
<feature type="region of interest" description="Disordered" evidence="1">
    <location>
        <begin position="426"/>
        <end position="479"/>
    </location>
</feature>
<gene>
    <name evidence="3" type="ORF">UMAG_00104</name>
</gene>
<dbReference type="RefSeq" id="XP_011386067.1">
    <property type="nucleotide sequence ID" value="XM_011387765.1"/>
</dbReference>
<reference evidence="3 4" key="1">
    <citation type="journal article" date="2006" name="Nature">
        <title>Insights from the genome of the biotrophic fungal plant pathogen Ustilago maydis.</title>
        <authorList>
            <person name="Kamper J."/>
            <person name="Kahmann R."/>
            <person name="Bolker M."/>
            <person name="Ma L.J."/>
            <person name="Brefort T."/>
            <person name="Saville B.J."/>
            <person name="Banuett F."/>
            <person name="Kronstad J.W."/>
            <person name="Gold S.E."/>
            <person name="Muller O."/>
            <person name="Perlin M.H."/>
            <person name="Wosten H.A."/>
            <person name="de Vries R."/>
            <person name="Ruiz-Herrera J."/>
            <person name="Reynaga-Pena C.G."/>
            <person name="Snetselaar K."/>
            <person name="McCann M."/>
            <person name="Perez-Martin J."/>
            <person name="Feldbrugge M."/>
            <person name="Basse C.W."/>
            <person name="Steinberg G."/>
            <person name="Ibeas J.I."/>
            <person name="Holloman W."/>
            <person name="Guzman P."/>
            <person name="Farman M."/>
            <person name="Stajich J.E."/>
            <person name="Sentandreu R."/>
            <person name="Gonzalez-Prieto J.M."/>
            <person name="Kennell J.C."/>
            <person name="Molina L."/>
            <person name="Schirawski J."/>
            <person name="Mendoza-Mendoza A."/>
            <person name="Greilinger D."/>
            <person name="Munch K."/>
            <person name="Rossel N."/>
            <person name="Scherer M."/>
            <person name="Vranes M."/>
            <person name="Ladendorf O."/>
            <person name="Vincon V."/>
            <person name="Fuchs U."/>
            <person name="Sandrock B."/>
            <person name="Meng S."/>
            <person name="Ho E.C."/>
            <person name="Cahill M.J."/>
            <person name="Boyce K.J."/>
            <person name="Klose J."/>
            <person name="Klosterman S.J."/>
            <person name="Deelstra H.J."/>
            <person name="Ortiz-Castellanos L."/>
            <person name="Li W."/>
            <person name="Sanchez-Alonso P."/>
            <person name="Schreier P.H."/>
            <person name="Hauser-Hahn I."/>
            <person name="Vaupel M."/>
            <person name="Koopmann E."/>
            <person name="Friedrich G."/>
            <person name="Voss H."/>
            <person name="Schluter T."/>
            <person name="Margolis J."/>
            <person name="Platt D."/>
            <person name="Swimmer C."/>
            <person name="Gnirke A."/>
            <person name="Chen F."/>
            <person name="Vysotskaia V."/>
            <person name="Mannhaupt G."/>
            <person name="Guldener U."/>
            <person name="Munsterkotter M."/>
            <person name="Haase D."/>
            <person name="Oesterheld M."/>
            <person name="Mewes H.W."/>
            <person name="Mauceli E.W."/>
            <person name="DeCaprio D."/>
            <person name="Wade C.M."/>
            <person name="Butler J."/>
            <person name="Young S."/>
            <person name="Jaffe D.B."/>
            <person name="Calvo S."/>
            <person name="Nusbaum C."/>
            <person name="Galagan J."/>
            <person name="Birren B.W."/>
        </authorList>
    </citation>
    <scope>NUCLEOTIDE SEQUENCE [LARGE SCALE GENOMIC DNA]</scope>
    <source>
        <strain evidence="4">DSM 14603 / FGSC 9021 / UM521</strain>
    </source>
</reference>
<organism evidence="3 4">
    <name type="scientific">Mycosarcoma maydis</name>
    <name type="common">Corn smut fungus</name>
    <name type="synonym">Ustilago maydis</name>
    <dbReference type="NCBI Taxonomy" id="5270"/>
    <lineage>
        <taxon>Eukaryota</taxon>
        <taxon>Fungi</taxon>
        <taxon>Dikarya</taxon>
        <taxon>Basidiomycota</taxon>
        <taxon>Ustilaginomycotina</taxon>
        <taxon>Ustilaginomycetes</taxon>
        <taxon>Ustilaginales</taxon>
        <taxon>Ustilaginaceae</taxon>
        <taxon>Mycosarcoma</taxon>
    </lineage>
</organism>
<dbReference type="InParanoid" id="A0A0D1CZH2"/>
<protein>
    <recommendedName>
        <fullName evidence="5">Apple domain-containing protein</fullName>
    </recommendedName>
</protein>
<feature type="compositionally biased region" description="Polar residues" evidence="1">
    <location>
        <begin position="469"/>
        <end position="479"/>
    </location>
</feature>
<evidence type="ECO:0000256" key="2">
    <source>
        <dbReference type="SAM" id="SignalP"/>
    </source>
</evidence>
<feature type="region of interest" description="Disordered" evidence="1">
    <location>
        <begin position="27"/>
        <end position="57"/>
    </location>
</feature>
<feature type="region of interest" description="Disordered" evidence="1">
    <location>
        <begin position="239"/>
        <end position="328"/>
    </location>
</feature>
<sequence length="780" mass="84836">MQFSPLFLYLWLATIFSLLSLASAQQHPHHNHDRHSHHHHAQHQHPHHRLSSSHRHASKRAFGEAMRIWTPSQGPARRSADLKGRALEPFNEDASPGWTFGRVYDIPHWDGGDRAGCRTTQVSRNQSAASEESEFGASHKVSHRKRRGSPNAVGKRETDSDFCTHSNVAVETPDESTCKHEYGTVDIAEKLRKRIIPTFAQVEDIAIKGIEAGRDMYMSRVQAGMPGGLLEMLVGSSEASPNIKAPSSAISQLPSGTGASPSSPGSGALAGPAAVPRLTTPSSHTGDTKVPELIGGDHSSDAKSPGSNGLPTLGTPQGTLLNSSVKSKRHLTDIELRDADERQILSLVSAAFDTADEINAIPASHRENSDDGTNARLKRSSQQSGTDAATFALSLTRTLMPALLATIHATKKVGVALIHSEQQIQKEQIRHQNAHHRRNSKQKKWKGNKKARSASDESGAGSSDAAHLDSSSPADSSVPTWADLGSGQCRGTPQLCMALIESAFPYCHPDQHNVHVDLASAKAQHPDASVELIRAIVFHCTLKCARFAEFVKADHGFEAKLDKCTGVVHLLDKVESFADHLHLSAADSYKVEHSDKHVSHSAKKPPPPKRSLSTQCRSAYQALFTDAKRPVASHSNKLFGSVVSDPASFLHWGLVSSVSQCLQACDETSGCVFVNIYQQTFSLDNPNIKLFNRGLLDPTKIKESRGDEWERTEGMRLRSKFAGKREDKKNSFVQGQLTCALYSRCHALCDADHPSGGDEPVFFERSQGWCKSKACASNTA</sequence>
<dbReference type="EMBL" id="CM003140">
    <property type="protein sequence ID" value="KIS71663.1"/>
    <property type="molecule type" value="Genomic_DNA"/>
</dbReference>
<feature type="compositionally biased region" description="Low complexity" evidence="1">
    <location>
        <begin position="127"/>
        <end position="138"/>
    </location>
</feature>
<keyword evidence="4" id="KW-1185">Reference proteome</keyword>
<dbReference type="eggNOG" id="ENOG502RDI8">
    <property type="taxonomic scope" value="Eukaryota"/>
</dbReference>
<evidence type="ECO:0000256" key="1">
    <source>
        <dbReference type="SAM" id="MobiDB-lite"/>
    </source>
</evidence>
<feature type="compositionally biased region" description="Low complexity" evidence="1">
    <location>
        <begin position="254"/>
        <end position="276"/>
    </location>
</feature>
<evidence type="ECO:0000313" key="4">
    <source>
        <dbReference type="Proteomes" id="UP000000561"/>
    </source>
</evidence>
<feature type="region of interest" description="Disordered" evidence="1">
    <location>
        <begin position="359"/>
        <end position="386"/>
    </location>
</feature>
<name>A0A0D1CZH2_MYCMD</name>
<dbReference type="OrthoDB" id="271448at2759"/>
<feature type="region of interest" description="Disordered" evidence="1">
    <location>
        <begin position="594"/>
        <end position="613"/>
    </location>
</feature>
<dbReference type="KEGG" id="uma:UMAG_00104"/>
<proteinExistence type="predicted"/>
<evidence type="ECO:0008006" key="5">
    <source>
        <dbReference type="Google" id="ProtNLM"/>
    </source>
</evidence>
<feature type="compositionally biased region" description="Low complexity" evidence="1">
    <location>
        <begin position="309"/>
        <end position="321"/>
    </location>
</feature>
<dbReference type="GeneID" id="23561501"/>
<dbReference type="VEuPathDB" id="FungiDB:UMAG_00104"/>
<feature type="region of interest" description="Disordered" evidence="1">
    <location>
        <begin position="124"/>
        <end position="159"/>
    </location>
</feature>
<feature type="chain" id="PRO_5002240106" description="Apple domain-containing protein" evidence="2">
    <location>
        <begin position="25"/>
        <end position="780"/>
    </location>
</feature>
<evidence type="ECO:0000313" key="3">
    <source>
        <dbReference type="EMBL" id="KIS71663.1"/>
    </source>
</evidence>
<dbReference type="AlphaFoldDB" id="A0A0D1CZH2"/>
<feature type="signal peptide" evidence="2">
    <location>
        <begin position="1"/>
        <end position="24"/>
    </location>
</feature>